<feature type="transmembrane region" description="Helical" evidence="5">
    <location>
        <begin position="53"/>
        <end position="73"/>
    </location>
</feature>
<dbReference type="GO" id="GO:0006488">
    <property type="term" value="P:dolichol-linked oligosaccharide biosynthetic process"/>
    <property type="evidence" value="ECO:0007669"/>
    <property type="project" value="InterPro"/>
</dbReference>
<dbReference type="OrthoDB" id="10262326at2759"/>
<keyword evidence="5" id="KW-0472">Membrane</keyword>
<feature type="transmembrane region" description="Helical" evidence="5">
    <location>
        <begin position="102"/>
        <end position="128"/>
    </location>
</feature>
<feature type="domain" description="DPAGT1 insertion" evidence="6">
    <location>
        <begin position="138"/>
        <end position="178"/>
    </location>
</feature>
<dbReference type="InterPro" id="IPR048439">
    <property type="entry name" value="DPAGT1_ins"/>
</dbReference>
<keyword evidence="5" id="KW-0812">Transmembrane</keyword>
<name>A0A0C2GPM3_9BILA</name>
<organism evidence="7 8">
    <name type="scientific">Ancylostoma duodenale</name>
    <dbReference type="NCBI Taxonomy" id="51022"/>
    <lineage>
        <taxon>Eukaryota</taxon>
        <taxon>Metazoa</taxon>
        <taxon>Ecdysozoa</taxon>
        <taxon>Nematoda</taxon>
        <taxon>Chromadorea</taxon>
        <taxon>Rhabditida</taxon>
        <taxon>Rhabditina</taxon>
        <taxon>Rhabditomorpha</taxon>
        <taxon>Strongyloidea</taxon>
        <taxon>Ancylostomatidae</taxon>
        <taxon>Ancylostomatinae</taxon>
        <taxon>Ancylostoma</taxon>
    </lineage>
</organism>
<protein>
    <recommendedName>
        <fullName evidence="6">DPAGT1 insertion domain-containing protein</fullName>
    </recommendedName>
</protein>
<evidence type="ECO:0000256" key="3">
    <source>
        <dbReference type="ARBA" id="ARBA00022723"/>
    </source>
</evidence>
<accession>A0A0C2GPM3</accession>
<dbReference type="InterPro" id="IPR033895">
    <property type="entry name" value="GPT"/>
</dbReference>
<dbReference type="Pfam" id="PF21383">
    <property type="entry name" value="DPAGT1_ins"/>
    <property type="match status" value="1"/>
</dbReference>
<dbReference type="GO" id="GO:0012505">
    <property type="term" value="C:endomembrane system"/>
    <property type="evidence" value="ECO:0007669"/>
    <property type="project" value="UniProtKB-SubCell"/>
</dbReference>
<feature type="transmembrane region" description="Helical" evidence="5">
    <location>
        <begin position="197"/>
        <end position="219"/>
    </location>
</feature>
<sequence>MVGISIAVNAMLSVVGYFACGSLIQEYIPIFIQRKMYGNDQCKKSNDPIPEPMGVICAAVYLIVMFIFIPFPFAEWLGTDFSTFYFETNRFLGVNGLESGQALVVAMSVVTFNLIQVSYVDLVSVFLIQFDVDMSKAEFKESDLKLLGRLTLKLFSAFGLLHSRTFERDGEGWQEINNLTVLNLVLKFAGPLHERTLTNVLLSIQVVCSLFAFFVRFYLASWLYDVVY</sequence>
<feature type="transmembrane region" description="Helical" evidence="5">
    <location>
        <begin position="6"/>
        <end position="32"/>
    </location>
</feature>
<keyword evidence="4" id="KW-0460">Magnesium</keyword>
<evidence type="ECO:0000259" key="6">
    <source>
        <dbReference type="Pfam" id="PF21383"/>
    </source>
</evidence>
<dbReference type="GO" id="GO:0016020">
    <property type="term" value="C:membrane"/>
    <property type="evidence" value="ECO:0007669"/>
    <property type="project" value="TreeGrafter"/>
</dbReference>
<keyword evidence="2" id="KW-0808">Transferase</keyword>
<evidence type="ECO:0000313" key="8">
    <source>
        <dbReference type="Proteomes" id="UP000054047"/>
    </source>
</evidence>
<keyword evidence="3" id="KW-0479">Metal-binding</keyword>
<comment type="subcellular location">
    <subcellularLocation>
        <location evidence="1">Endomembrane system</location>
        <topology evidence="1">Multi-pass membrane protein</topology>
    </subcellularLocation>
</comment>
<dbReference type="EMBL" id="KN732585">
    <property type="protein sequence ID" value="KIH58896.1"/>
    <property type="molecule type" value="Genomic_DNA"/>
</dbReference>
<evidence type="ECO:0000256" key="4">
    <source>
        <dbReference type="ARBA" id="ARBA00022842"/>
    </source>
</evidence>
<reference evidence="7 8" key="1">
    <citation type="submission" date="2013-12" db="EMBL/GenBank/DDBJ databases">
        <title>Draft genome of the parsitic nematode Ancylostoma duodenale.</title>
        <authorList>
            <person name="Mitreva M."/>
        </authorList>
    </citation>
    <scope>NUCLEOTIDE SEQUENCE [LARGE SCALE GENOMIC DNA]</scope>
    <source>
        <strain evidence="7 8">Zhejiang</strain>
    </source>
</reference>
<dbReference type="AlphaFoldDB" id="A0A0C2GPM3"/>
<evidence type="ECO:0000256" key="2">
    <source>
        <dbReference type="ARBA" id="ARBA00022676"/>
    </source>
</evidence>
<proteinExistence type="predicted"/>
<keyword evidence="5" id="KW-1133">Transmembrane helix</keyword>
<evidence type="ECO:0000313" key="7">
    <source>
        <dbReference type="EMBL" id="KIH58896.1"/>
    </source>
</evidence>
<evidence type="ECO:0000256" key="1">
    <source>
        <dbReference type="ARBA" id="ARBA00004127"/>
    </source>
</evidence>
<dbReference type="Proteomes" id="UP000054047">
    <property type="component" value="Unassembled WGS sequence"/>
</dbReference>
<gene>
    <name evidence="7" type="ORF">ANCDUO_10890</name>
</gene>
<dbReference type="PANTHER" id="PTHR10571:SF0">
    <property type="entry name" value="UDP-N-ACETYLGLUCOSAMINE--DOLICHYL-PHOSPHATE N-ACETYLGLUCOSAMINEPHOSPHOTRANSFERASE"/>
    <property type="match status" value="1"/>
</dbReference>
<evidence type="ECO:0000256" key="5">
    <source>
        <dbReference type="SAM" id="Phobius"/>
    </source>
</evidence>
<dbReference type="GO" id="GO:0046872">
    <property type="term" value="F:metal ion binding"/>
    <property type="evidence" value="ECO:0007669"/>
    <property type="project" value="UniProtKB-KW"/>
</dbReference>
<keyword evidence="8" id="KW-1185">Reference proteome</keyword>
<dbReference type="GO" id="GO:0003975">
    <property type="term" value="F:UDP-N-acetylglucosamine-dolichyl-phosphate N-acetylglucosaminephosphotransferase activity"/>
    <property type="evidence" value="ECO:0007669"/>
    <property type="project" value="InterPro"/>
</dbReference>
<dbReference type="GO" id="GO:0016757">
    <property type="term" value="F:glycosyltransferase activity"/>
    <property type="evidence" value="ECO:0007669"/>
    <property type="project" value="UniProtKB-KW"/>
</dbReference>
<dbReference type="PANTHER" id="PTHR10571">
    <property type="entry name" value="UDP-N-ACETYLGLUCOSAMINE--DOLICHYL-PHOSPHATE N-ACETYLGLUCOSAMINEPHOSPHOTRANSFERASE"/>
    <property type="match status" value="1"/>
</dbReference>
<keyword evidence="2" id="KW-0328">Glycosyltransferase</keyword>